<dbReference type="AlphaFoldDB" id="A0A1W9HUQ0"/>
<evidence type="ECO:0008006" key="4">
    <source>
        <dbReference type="Google" id="ProtNLM"/>
    </source>
</evidence>
<dbReference type="InterPro" id="IPR007407">
    <property type="entry name" value="DUF459"/>
</dbReference>
<dbReference type="SUPFAM" id="SSF52266">
    <property type="entry name" value="SGNH hydrolase"/>
    <property type="match status" value="1"/>
</dbReference>
<accession>A0A1W9HUQ0</accession>
<protein>
    <recommendedName>
        <fullName evidence="4">SGNH hydrolase-type esterase domain-containing protein</fullName>
    </recommendedName>
</protein>
<dbReference type="EMBL" id="LWDL01000021">
    <property type="protein sequence ID" value="OQW51176.1"/>
    <property type="molecule type" value="Genomic_DNA"/>
</dbReference>
<dbReference type="STRING" id="1827387.A4S15_12130"/>
<feature type="region of interest" description="Disordered" evidence="1">
    <location>
        <begin position="376"/>
        <end position="409"/>
    </location>
</feature>
<dbReference type="InterPro" id="IPR036514">
    <property type="entry name" value="SGNH_hydro_sf"/>
</dbReference>
<proteinExistence type="predicted"/>
<evidence type="ECO:0000313" key="3">
    <source>
        <dbReference type="Proteomes" id="UP000192872"/>
    </source>
</evidence>
<name>A0A1W9HUQ0_9HYPH</name>
<sequence>MRRTAYTLFLVVVIGVGLGRHAALAAGPAVEFLEEVFRQEDARRKRQQEKLARPAHPPVARPARPAADISDVTYAAPEQPKNADAATILVVGDEMAGGIAEGLRQTYAEDRSVKITPVTRQGVGIISGASTDWGALVREAMAEKAPAAIIVMFGFNDRQALIDGERIVEFRDPRWRDIYQARIDQFLGYFGALRTRLYWTGLPIMRAARDSEDSSFFDEIFKSRMFTASARFVDVWEGFADDEGKYVAIGPDINGNKRRLRKSDGINFTPAGNRKLAFFVDNTLKRDGAVSAAPLIAGLELPSRRDEQGTNRLPGSVAPSVPAAPIAALAPNYVGAVVQLTPLPFKPGAELATSPVNRDDFASRVLQRGDLAPTHVGRADHAQWPSPAAVVSRPPVGDEGRTLALRPTP</sequence>
<comment type="caution">
    <text evidence="2">The sequence shown here is derived from an EMBL/GenBank/DDBJ whole genome shotgun (WGS) entry which is preliminary data.</text>
</comment>
<feature type="compositionally biased region" description="Low complexity" evidence="1">
    <location>
        <begin position="385"/>
        <end position="395"/>
    </location>
</feature>
<feature type="region of interest" description="Disordered" evidence="1">
    <location>
        <begin position="44"/>
        <end position="64"/>
    </location>
</feature>
<evidence type="ECO:0000256" key="1">
    <source>
        <dbReference type="SAM" id="MobiDB-lite"/>
    </source>
</evidence>
<dbReference type="GO" id="GO:0016788">
    <property type="term" value="F:hydrolase activity, acting on ester bonds"/>
    <property type="evidence" value="ECO:0007669"/>
    <property type="project" value="UniProtKB-ARBA"/>
</dbReference>
<dbReference type="Proteomes" id="UP000192872">
    <property type="component" value="Unassembled WGS sequence"/>
</dbReference>
<dbReference type="Pfam" id="PF04311">
    <property type="entry name" value="DUF459"/>
    <property type="match status" value="1"/>
</dbReference>
<dbReference type="RefSeq" id="WP_376801592.1">
    <property type="nucleotide sequence ID" value="NZ_DBNB01000022.1"/>
</dbReference>
<organism evidence="2 3">
    <name type="scientific">Candidatus Raskinella chloraquaticus</name>
    <dbReference type="NCBI Taxonomy" id="1951219"/>
    <lineage>
        <taxon>Bacteria</taxon>
        <taxon>Pseudomonadati</taxon>
        <taxon>Pseudomonadota</taxon>
        <taxon>Alphaproteobacteria</taxon>
        <taxon>Hyphomicrobiales</taxon>
        <taxon>Phreatobacteraceae</taxon>
        <taxon>Candidatus Raskinella</taxon>
    </lineage>
</organism>
<reference evidence="2 3" key="1">
    <citation type="journal article" date="2017" name="Water Res.">
        <title>Comammox in drinking water systems.</title>
        <authorList>
            <person name="Wang Y."/>
            <person name="Ma L."/>
            <person name="Mao Y."/>
            <person name="Jiang X."/>
            <person name="Xia Y."/>
            <person name="Yu K."/>
            <person name="Li B."/>
            <person name="Zhang T."/>
        </authorList>
    </citation>
    <scope>NUCLEOTIDE SEQUENCE [LARGE SCALE GENOMIC DNA]</scope>
    <source>
        <strain evidence="2">SG_bin8</strain>
    </source>
</reference>
<gene>
    <name evidence="2" type="ORF">A4S15_12130</name>
</gene>
<dbReference type="Gene3D" id="3.40.50.1110">
    <property type="entry name" value="SGNH hydrolase"/>
    <property type="match status" value="1"/>
</dbReference>
<evidence type="ECO:0000313" key="2">
    <source>
        <dbReference type="EMBL" id="OQW51176.1"/>
    </source>
</evidence>